<sequence>MRIEQARVTAPCARTREKFGPGTKSLDHVISAKETHDDAAIYLAELDPTDVANQTTNLEPTERSINSSKKQASADEFLARLDRQREERRKTISELEAKETLSQKESDKLTKLKKLENVDAERVREADKKAREARDQQVNDAYYGSRKFALNTLKASATEGAKMGLQQAIGVALTEFFIAAMDEVSDWHKGGRQHLAIERRLKRIARRVADRWKDILSAGMVGVLSGFLSNLATIAINVFLTTQKRVVRMIREGMFSFVRAVKMIVTRPDEMTLREAMHDACKLVLAGGIVVGGVMLEKVILRQLQAFGLGLISDIATAAVVGAIVAIAIALSAYTIDRLDLLGVEEEKRQTQIIERLDANISDSLQRFDSLLLKLQALG</sequence>
<dbReference type="EMBL" id="JAYMRU010000016">
    <property type="protein sequence ID" value="MEM5402744.1"/>
    <property type="molecule type" value="Genomic_DNA"/>
</dbReference>
<dbReference type="Proteomes" id="UP001392318">
    <property type="component" value="Unassembled WGS sequence"/>
</dbReference>
<gene>
    <name evidence="1" type="ORF">VSR83_22005</name>
</gene>
<evidence type="ECO:0000313" key="2">
    <source>
        <dbReference type="Proteomes" id="UP001392318"/>
    </source>
</evidence>
<reference evidence="1" key="1">
    <citation type="submission" date="2024-01" db="EMBL/GenBank/DDBJ databases">
        <title>The diversity of rhizobia nodulating Mimosa spp. in eleven states of Brazil covering several biomes is determined by host plant, location, and edaphic factors.</title>
        <authorList>
            <person name="Rouws L."/>
            <person name="Barauna A."/>
            <person name="Beukes C."/>
            <person name="De Faria S.M."/>
            <person name="Gross E."/>
            <person name="Dos Reis Junior F.B."/>
            <person name="Simon M."/>
            <person name="Maluk M."/>
            <person name="Odee D.W."/>
            <person name="Kenicer G."/>
            <person name="Young J.P.W."/>
            <person name="Reis V.M."/>
            <person name="Zilli J."/>
            <person name="James E.K."/>
        </authorList>
    </citation>
    <scope>NUCLEOTIDE SEQUENCE</scope>
    <source>
        <strain evidence="1">JPY452</strain>
    </source>
</reference>
<comment type="caution">
    <text evidence="1">The sequence shown here is derived from an EMBL/GenBank/DDBJ whole genome shotgun (WGS) entry which is preliminary data.</text>
</comment>
<name>A0ACC6RLZ8_9BURK</name>
<organism evidence="1 2">
    <name type="scientific">Paraburkholderia unamae</name>
    <dbReference type="NCBI Taxonomy" id="219649"/>
    <lineage>
        <taxon>Bacteria</taxon>
        <taxon>Pseudomonadati</taxon>
        <taxon>Pseudomonadota</taxon>
        <taxon>Betaproteobacteria</taxon>
        <taxon>Burkholderiales</taxon>
        <taxon>Burkholderiaceae</taxon>
        <taxon>Paraburkholderia</taxon>
    </lineage>
</organism>
<proteinExistence type="predicted"/>
<evidence type="ECO:0000313" key="1">
    <source>
        <dbReference type="EMBL" id="MEM5402744.1"/>
    </source>
</evidence>
<protein>
    <submittedName>
        <fullName evidence="1">Uncharacterized protein</fullName>
    </submittedName>
</protein>
<accession>A0ACC6RLZ8</accession>
<keyword evidence="2" id="KW-1185">Reference proteome</keyword>